<feature type="domain" description="Alcohol dehydrogenase-like N-terminal" evidence="3">
    <location>
        <begin position="29"/>
        <end position="138"/>
    </location>
</feature>
<dbReference type="InterPro" id="IPR050129">
    <property type="entry name" value="Zn_alcohol_dh"/>
</dbReference>
<evidence type="ECO:0000259" key="2">
    <source>
        <dbReference type="Pfam" id="PF00107"/>
    </source>
</evidence>
<dbReference type="InterPro" id="IPR013149">
    <property type="entry name" value="ADH-like_C"/>
</dbReference>
<evidence type="ECO:0008006" key="6">
    <source>
        <dbReference type="Google" id="ProtNLM"/>
    </source>
</evidence>
<keyword evidence="5" id="KW-1185">Reference proteome</keyword>
<dbReference type="Pfam" id="PF08240">
    <property type="entry name" value="ADH_N"/>
    <property type="match status" value="1"/>
</dbReference>
<sequence>MSTQRSLVLKSTTQPLFLETVPIPEATSGSVVVKVLGTHVLPYLHEIIDGSLSYTLKLPLTPGSTAVGRIHAVGGDAVSLKPGQLVLCDITTRARDDPDAVMLLGVHGGAAEKLMEGEWRNGSFAEYAKYPLENVFALDEEVLMKKMGYTIEDFLSMPGFVVPYGGLSEIGLLPGDTVIVAPATGKFGGGAVTIALAMGATVIAAGRNEAVLEKMKQLYDHTGRIKTVVLTGNEANDAESLAAAAGGKGADAYIDFSPPAAANSTHISLAMAALRPFGKASFMGGIQGKVSINYSMIMMKSLRIQGRFMYSREMMVRFLKLLEKGNLKLGEANTGVKTTGKFSLDEIQQALEVAKKEAGWGTQVILVP</sequence>
<organism evidence="4 5">
    <name type="scientific">Scytalidium lignicola</name>
    <name type="common">Hyphomycete</name>
    <dbReference type="NCBI Taxonomy" id="5539"/>
    <lineage>
        <taxon>Eukaryota</taxon>
        <taxon>Fungi</taxon>
        <taxon>Dikarya</taxon>
        <taxon>Ascomycota</taxon>
        <taxon>Pezizomycotina</taxon>
        <taxon>Leotiomycetes</taxon>
        <taxon>Leotiomycetes incertae sedis</taxon>
        <taxon>Scytalidium</taxon>
    </lineage>
</organism>
<dbReference type="STRING" id="5539.A0A3E2HDR4"/>
<feature type="non-terminal residue" evidence="4">
    <location>
        <position position="1"/>
    </location>
</feature>
<accession>A0A3E2HDR4</accession>
<dbReference type="CDD" id="cd05188">
    <property type="entry name" value="MDR"/>
    <property type="match status" value="1"/>
</dbReference>
<dbReference type="Proteomes" id="UP000258309">
    <property type="component" value="Unassembled WGS sequence"/>
</dbReference>
<gene>
    <name evidence="4" type="ORF">B7463_g5084</name>
</gene>
<dbReference type="InterPro" id="IPR013154">
    <property type="entry name" value="ADH-like_N"/>
</dbReference>
<keyword evidence="1" id="KW-0560">Oxidoreductase</keyword>
<comment type="caution">
    <text evidence="4">The sequence shown here is derived from an EMBL/GenBank/DDBJ whole genome shotgun (WGS) entry which is preliminary data.</text>
</comment>
<dbReference type="GO" id="GO:0016491">
    <property type="term" value="F:oxidoreductase activity"/>
    <property type="evidence" value="ECO:0007669"/>
    <property type="project" value="UniProtKB-KW"/>
</dbReference>
<proteinExistence type="predicted"/>
<name>A0A3E2HDR4_SCYLI</name>
<feature type="domain" description="Alcohol dehydrogenase-like C-terminal" evidence="2">
    <location>
        <begin position="188"/>
        <end position="323"/>
    </location>
</feature>
<dbReference type="InterPro" id="IPR011032">
    <property type="entry name" value="GroES-like_sf"/>
</dbReference>
<dbReference type="Pfam" id="PF00107">
    <property type="entry name" value="ADH_zinc_N"/>
    <property type="match status" value="1"/>
</dbReference>
<dbReference type="Gene3D" id="3.90.180.10">
    <property type="entry name" value="Medium-chain alcohol dehydrogenases, catalytic domain"/>
    <property type="match status" value="1"/>
</dbReference>
<feature type="non-terminal residue" evidence="4">
    <location>
        <position position="368"/>
    </location>
</feature>
<reference evidence="4 5" key="1">
    <citation type="submission" date="2018-05" db="EMBL/GenBank/DDBJ databases">
        <title>Draft genome sequence of Scytalidium lignicola DSM 105466, a ubiquitous saprotrophic fungus.</title>
        <authorList>
            <person name="Buettner E."/>
            <person name="Gebauer A.M."/>
            <person name="Hofrichter M."/>
            <person name="Liers C."/>
            <person name="Kellner H."/>
        </authorList>
    </citation>
    <scope>NUCLEOTIDE SEQUENCE [LARGE SCALE GENOMIC DNA]</scope>
    <source>
        <strain evidence="4 5">DSM 105466</strain>
    </source>
</reference>
<dbReference type="OMA" id="YGLEEHH"/>
<dbReference type="PANTHER" id="PTHR43401">
    <property type="entry name" value="L-THREONINE 3-DEHYDROGENASE"/>
    <property type="match status" value="1"/>
</dbReference>
<evidence type="ECO:0000259" key="3">
    <source>
        <dbReference type="Pfam" id="PF08240"/>
    </source>
</evidence>
<dbReference type="EMBL" id="NCSJ02000079">
    <property type="protein sequence ID" value="RFU31292.1"/>
    <property type="molecule type" value="Genomic_DNA"/>
</dbReference>
<dbReference type="OrthoDB" id="5407715at2759"/>
<evidence type="ECO:0000313" key="4">
    <source>
        <dbReference type="EMBL" id="RFU31292.1"/>
    </source>
</evidence>
<evidence type="ECO:0000256" key="1">
    <source>
        <dbReference type="ARBA" id="ARBA00023002"/>
    </source>
</evidence>
<dbReference type="SUPFAM" id="SSF51735">
    <property type="entry name" value="NAD(P)-binding Rossmann-fold domains"/>
    <property type="match status" value="1"/>
</dbReference>
<protein>
    <recommendedName>
        <fullName evidence="6">Alcohol dehydrogenase-like C-terminal domain-containing protein</fullName>
    </recommendedName>
</protein>
<dbReference type="Gene3D" id="3.40.50.720">
    <property type="entry name" value="NAD(P)-binding Rossmann-like Domain"/>
    <property type="match status" value="1"/>
</dbReference>
<dbReference type="AlphaFoldDB" id="A0A3E2HDR4"/>
<evidence type="ECO:0000313" key="5">
    <source>
        <dbReference type="Proteomes" id="UP000258309"/>
    </source>
</evidence>
<dbReference type="InterPro" id="IPR036291">
    <property type="entry name" value="NAD(P)-bd_dom_sf"/>
</dbReference>
<dbReference type="SUPFAM" id="SSF50129">
    <property type="entry name" value="GroES-like"/>
    <property type="match status" value="1"/>
</dbReference>
<dbReference type="PANTHER" id="PTHR43401:SF2">
    <property type="entry name" value="L-THREONINE 3-DEHYDROGENASE"/>
    <property type="match status" value="1"/>
</dbReference>